<evidence type="ECO:0000313" key="10">
    <source>
        <dbReference type="EMBL" id="KMS51522.1"/>
    </source>
</evidence>
<dbReference type="InterPro" id="IPR006153">
    <property type="entry name" value="Cation/H_exchanger_TM"/>
</dbReference>
<organism evidence="10 11">
    <name type="scientific">Novosphingobium barchaimii LL02</name>
    <dbReference type="NCBI Taxonomy" id="1114963"/>
    <lineage>
        <taxon>Bacteria</taxon>
        <taxon>Pseudomonadati</taxon>
        <taxon>Pseudomonadota</taxon>
        <taxon>Alphaproteobacteria</taxon>
        <taxon>Sphingomonadales</taxon>
        <taxon>Sphingomonadaceae</taxon>
        <taxon>Novosphingobium</taxon>
    </lineage>
</organism>
<evidence type="ECO:0000256" key="7">
    <source>
        <dbReference type="ARBA" id="ARBA00023136"/>
    </source>
</evidence>
<dbReference type="GO" id="GO:0015297">
    <property type="term" value="F:antiporter activity"/>
    <property type="evidence" value="ECO:0007669"/>
    <property type="project" value="UniProtKB-KW"/>
</dbReference>
<name>A0A0J7XIF7_9SPHN</name>
<evidence type="ECO:0000256" key="3">
    <source>
        <dbReference type="ARBA" id="ARBA00022449"/>
    </source>
</evidence>
<feature type="transmembrane region" description="Helical" evidence="8">
    <location>
        <begin position="87"/>
        <end position="109"/>
    </location>
</feature>
<feature type="transmembrane region" description="Helical" evidence="8">
    <location>
        <begin position="180"/>
        <end position="203"/>
    </location>
</feature>
<keyword evidence="4 8" id="KW-0812">Transmembrane</keyword>
<keyword evidence="11" id="KW-1185">Reference proteome</keyword>
<dbReference type="EMBL" id="JACU01000012">
    <property type="protein sequence ID" value="KMS51522.1"/>
    <property type="molecule type" value="Genomic_DNA"/>
</dbReference>
<dbReference type="PANTHER" id="PTHR43562:SF1">
    <property type="entry name" value="NA(+)_H(+) ANTIPORTER YJBQ-RELATED"/>
    <property type="match status" value="1"/>
</dbReference>
<comment type="subcellular location">
    <subcellularLocation>
        <location evidence="1">Membrane</location>
        <topology evidence="1">Multi-pass membrane protein</topology>
    </subcellularLocation>
</comment>
<accession>A0A0J7XIF7</accession>
<keyword evidence="5 8" id="KW-1133">Transmembrane helix</keyword>
<keyword evidence="7 8" id="KW-0472">Membrane</keyword>
<evidence type="ECO:0000256" key="5">
    <source>
        <dbReference type="ARBA" id="ARBA00022989"/>
    </source>
</evidence>
<feature type="domain" description="Cation/H+ exchanger transmembrane" evidence="9">
    <location>
        <begin position="11"/>
        <end position="378"/>
    </location>
</feature>
<dbReference type="PATRIC" id="fig|1114963.3.peg.4555"/>
<evidence type="ECO:0000256" key="2">
    <source>
        <dbReference type="ARBA" id="ARBA00022448"/>
    </source>
</evidence>
<proteinExistence type="predicted"/>
<dbReference type="GO" id="GO:0016020">
    <property type="term" value="C:membrane"/>
    <property type="evidence" value="ECO:0007669"/>
    <property type="project" value="UniProtKB-SubCell"/>
</dbReference>
<evidence type="ECO:0000256" key="1">
    <source>
        <dbReference type="ARBA" id="ARBA00004141"/>
    </source>
</evidence>
<keyword evidence="3" id="KW-0050">Antiport</keyword>
<dbReference type="InterPro" id="IPR038770">
    <property type="entry name" value="Na+/solute_symporter_sf"/>
</dbReference>
<reference evidence="10 11" key="1">
    <citation type="journal article" date="2015" name="G3 (Bethesda)">
        <title>Insights into Ongoing Evolution of the Hexachlorocyclohexane Catabolic Pathway from Comparative Genomics of Ten Sphingomonadaceae Strains.</title>
        <authorList>
            <person name="Pearce S.L."/>
            <person name="Oakeshott J.G."/>
            <person name="Pandey G."/>
        </authorList>
    </citation>
    <scope>NUCLEOTIDE SEQUENCE [LARGE SCALE GENOMIC DNA]</scope>
    <source>
        <strain evidence="10 11">LL02</strain>
    </source>
</reference>
<dbReference type="RefSeq" id="WP_021247406.1">
    <property type="nucleotide sequence ID" value="NZ_KQ130458.1"/>
</dbReference>
<evidence type="ECO:0000259" key="9">
    <source>
        <dbReference type="Pfam" id="PF00999"/>
    </source>
</evidence>
<feature type="transmembrane region" description="Helical" evidence="8">
    <location>
        <begin position="239"/>
        <end position="255"/>
    </location>
</feature>
<feature type="transmembrane region" description="Helical" evidence="8">
    <location>
        <begin position="297"/>
        <end position="320"/>
    </location>
</feature>
<dbReference type="Proteomes" id="UP000052268">
    <property type="component" value="Unassembled WGS sequence"/>
</dbReference>
<feature type="transmembrane region" description="Helical" evidence="8">
    <location>
        <begin position="115"/>
        <end position="138"/>
    </location>
</feature>
<gene>
    <name evidence="10" type="ORF">V474_04600</name>
</gene>
<comment type="caution">
    <text evidence="10">The sequence shown here is derived from an EMBL/GenBank/DDBJ whole genome shotgun (WGS) entry which is preliminary data.</text>
</comment>
<dbReference type="OrthoDB" id="9793589at2"/>
<feature type="transmembrane region" description="Helical" evidence="8">
    <location>
        <begin position="360"/>
        <end position="380"/>
    </location>
</feature>
<keyword evidence="6" id="KW-0406">Ion transport</keyword>
<feature type="transmembrane region" description="Helical" evidence="8">
    <location>
        <begin position="267"/>
        <end position="285"/>
    </location>
</feature>
<evidence type="ECO:0000256" key="6">
    <source>
        <dbReference type="ARBA" id="ARBA00023065"/>
    </source>
</evidence>
<evidence type="ECO:0000256" key="8">
    <source>
        <dbReference type="SAM" id="Phobius"/>
    </source>
</evidence>
<evidence type="ECO:0000256" key="4">
    <source>
        <dbReference type="ARBA" id="ARBA00022692"/>
    </source>
</evidence>
<dbReference type="Pfam" id="PF00999">
    <property type="entry name" value="Na_H_Exchanger"/>
    <property type="match status" value="1"/>
</dbReference>
<dbReference type="PANTHER" id="PTHR43562">
    <property type="entry name" value="NAPA-TYPE SODIUM/HYDROGEN ANTIPORTER"/>
    <property type="match status" value="1"/>
</dbReference>
<protein>
    <submittedName>
        <fullName evidence="10">Sodium:proton antiporter</fullName>
    </submittedName>
</protein>
<feature type="transmembrane region" description="Helical" evidence="8">
    <location>
        <begin position="327"/>
        <end position="348"/>
    </location>
</feature>
<sequence length="393" mass="40803">MALACAGSALAAVVAQWMPKALLPALVLEIAFGILVGPHGLGFLSPGPSMELFAQIGLAIPMVIAGLEVDFGALLARPQGAQRARPLILAILISLLTLAMAGLGAWLLLDPGTPLVHLAIYAAILSTSSVGIVVPMIQEKGIASDIYGQTILSAALLVDFFAMIAISALAGIVVSGSAQGALGSLALVAIAVPAIRLLPRLLARVPAARLDNRTSLPFVRLSLALLFLTAWLAEMLNSQLVLAAFLAGLLLGQIVPRGSHRRERLEVIGYGFIVPFFFINVGLKFDIPALLGSPKTLWLVPGFVAVAFANKIIPSLLLVPIHGRRKAMAAGILLSARISLIVAASDIATRIGVLDTATNAAMVLVAIISAALAPILFNILAAPHRQPPTPVQA</sequence>
<keyword evidence="2" id="KW-0813">Transport</keyword>
<feature type="transmembrane region" description="Helical" evidence="8">
    <location>
        <begin position="52"/>
        <end position="75"/>
    </location>
</feature>
<dbReference type="AlphaFoldDB" id="A0A0J7XIF7"/>
<feature type="transmembrane region" description="Helical" evidence="8">
    <location>
        <begin position="215"/>
        <end position="233"/>
    </location>
</feature>
<feature type="transmembrane region" description="Helical" evidence="8">
    <location>
        <begin position="150"/>
        <end position="174"/>
    </location>
</feature>
<dbReference type="GO" id="GO:1902600">
    <property type="term" value="P:proton transmembrane transport"/>
    <property type="evidence" value="ECO:0007669"/>
    <property type="project" value="InterPro"/>
</dbReference>
<dbReference type="Gene3D" id="1.20.1530.20">
    <property type="match status" value="1"/>
</dbReference>
<evidence type="ECO:0000313" key="11">
    <source>
        <dbReference type="Proteomes" id="UP000052268"/>
    </source>
</evidence>